<name>A0A0F9VFS0_9ZZZZ</name>
<protein>
    <recommendedName>
        <fullName evidence="2">SOS response-associated peptidase</fullName>
    </recommendedName>
</protein>
<dbReference type="GO" id="GO:0003697">
    <property type="term" value="F:single-stranded DNA binding"/>
    <property type="evidence" value="ECO:0007669"/>
    <property type="project" value="InterPro"/>
</dbReference>
<gene>
    <name evidence="1" type="ORF">LCGC14_0143410</name>
</gene>
<proteinExistence type="predicted"/>
<accession>A0A0F9VFS0</accession>
<dbReference type="Pfam" id="PF02586">
    <property type="entry name" value="SRAP"/>
    <property type="match status" value="1"/>
</dbReference>
<dbReference type="AlphaFoldDB" id="A0A0F9VFS0"/>
<reference evidence="1" key="1">
    <citation type="journal article" date="2015" name="Nature">
        <title>Complex archaea that bridge the gap between prokaryotes and eukaryotes.</title>
        <authorList>
            <person name="Spang A."/>
            <person name="Saw J.H."/>
            <person name="Jorgensen S.L."/>
            <person name="Zaremba-Niedzwiedzka K."/>
            <person name="Martijn J."/>
            <person name="Lind A.E."/>
            <person name="van Eijk R."/>
            <person name="Schleper C."/>
            <person name="Guy L."/>
            <person name="Ettema T.J."/>
        </authorList>
    </citation>
    <scope>NUCLEOTIDE SEQUENCE</scope>
</reference>
<evidence type="ECO:0000313" key="1">
    <source>
        <dbReference type="EMBL" id="KKN98662.1"/>
    </source>
</evidence>
<dbReference type="GO" id="GO:0106300">
    <property type="term" value="P:protein-DNA covalent cross-linking repair"/>
    <property type="evidence" value="ECO:0007669"/>
    <property type="project" value="InterPro"/>
</dbReference>
<dbReference type="Gene3D" id="3.90.1680.10">
    <property type="entry name" value="SOS response associated peptidase-like"/>
    <property type="match status" value="1"/>
</dbReference>
<comment type="caution">
    <text evidence="1">The sequence shown here is derived from an EMBL/GenBank/DDBJ whole genome shotgun (WGS) entry which is preliminary data.</text>
</comment>
<evidence type="ECO:0008006" key="2">
    <source>
        <dbReference type="Google" id="ProtNLM"/>
    </source>
</evidence>
<dbReference type="SUPFAM" id="SSF143081">
    <property type="entry name" value="BB1717-like"/>
    <property type="match status" value="1"/>
</dbReference>
<organism evidence="1">
    <name type="scientific">marine sediment metagenome</name>
    <dbReference type="NCBI Taxonomy" id="412755"/>
    <lineage>
        <taxon>unclassified sequences</taxon>
        <taxon>metagenomes</taxon>
        <taxon>ecological metagenomes</taxon>
    </lineage>
</organism>
<dbReference type="InterPro" id="IPR003738">
    <property type="entry name" value="SRAP"/>
</dbReference>
<dbReference type="EMBL" id="LAZR01000050">
    <property type="protein sequence ID" value="KKN98662.1"/>
    <property type="molecule type" value="Genomic_DNA"/>
</dbReference>
<sequence>MCGRFTQHQTKVRYLKRLNHQAPLAFEPSDKPIGRYNIAPTMQVNVLHLDEDGLRMSTVAWGYAPHWARGEGKRLALRHSA</sequence>
<dbReference type="InterPro" id="IPR036590">
    <property type="entry name" value="SRAP-like"/>
</dbReference>